<dbReference type="SUPFAM" id="SSF56112">
    <property type="entry name" value="Protein kinase-like (PK-like)"/>
    <property type="match status" value="1"/>
</dbReference>
<dbReference type="InterPro" id="IPR052611">
    <property type="entry name" value="Plant_RLK_LysM"/>
</dbReference>
<accession>A0A1S3TST1</accession>
<feature type="transmembrane region" description="Helical" evidence="1">
    <location>
        <begin position="279"/>
        <end position="299"/>
    </location>
</feature>
<name>A0A1S3TST1_VIGRR</name>
<evidence type="ECO:0000256" key="2">
    <source>
        <dbReference type="SAM" id="SignalP"/>
    </source>
</evidence>
<reference evidence="7" key="1">
    <citation type="journal article" date="2014" name="Nat. Commun.">
        <title>Genome sequence of mungbean and insights into evolution within Vigna species.</title>
        <authorList>
            <person name="Kang Y.J."/>
            <person name="Kim S.K."/>
            <person name="Kim M.Y."/>
            <person name="Lestari P."/>
            <person name="Kim K.H."/>
            <person name="Ha B.K."/>
            <person name="Jun T.H."/>
            <person name="Hwang W.J."/>
            <person name="Lee T."/>
            <person name="Lee J."/>
            <person name="Shim S."/>
            <person name="Yoon M.Y."/>
            <person name="Jang Y.E."/>
            <person name="Han K.S."/>
            <person name="Taeprayoon P."/>
            <person name="Yoon N."/>
            <person name="Somta P."/>
            <person name="Tanya P."/>
            <person name="Kim K.S."/>
            <person name="Gwag J.G."/>
            <person name="Moon J.K."/>
            <person name="Lee Y.H."/>
            <person name="Park B.S."/>
            <person name="Bombarely A."/>
            <person name="Doyle J.J."/>
            <person name="Jackson S.A."/>
            <person name="Schafleitner R."/>
            <person name="Srinives P."/>
            <person name="Varshney R.K."/>
            <person name="Lee S.H."/>
        </authorList>
    </citation>
    <scope>NUCLEOTIDE SEQUENCE [LARGE SCALE GENOMIC DNA]</scope>
    <source>
        <strain evidence="7">cv. VC1973A</strain>
    </source>
</reference>
<dbReference type="Proteomes" id="UP000087766">
    <property type="component" value="Chromosome 4"/>
</dbReference>
<feature type="domain" description="NFP/LYK4/5 first LysM" evidence="4">
    <location>
        <begin position="55"/>
        <end position="111"/>
    </location>
</feature>
<dbReference type="GO" id="GO:0004672">
    <property type="term" value="F:protein kinase activity"/>
    <property type="evidence" value="ECO:0007669"/>
    <property type="project" value="InterPro"/>
</dbReference>
<dbReference type="InterPro" id="IPR056563">
    <property type="entry name" value="LysM3_LYK4_5"/>
</dbReference>
<dbReference type="STRING" id="3916.A0A1S3TST1"/>
<reference evidence="8" key="2">
    <citation type="submission" date="2025-08" db="UniProtKB">
        <authorList>
            <consortium name="RefSeq"/>
        </authorList>
    </citation>
    <scope>IDENTIFICATION</scope>
    <source>
        <tissue evidence="8">Leaf</tissue>
    </source>
</reference>
<feature type="chain" id="PRO_5010377074" evidence="2">
    <location>
        <begin position="26"/>
        <end position="455"/>
    </location>
</feature>
<dbReference type="Gene3D" id="1.10.510.10">
    <property type="entry name" value="Transferase(Phosphotransferase) domain 1"/>
    <property type="match status" value="1"/>
</dbReference>
<dbReference type="CDD" id="cd00118">
    <property type="entry name" value="LysM"/>
    <property type="match status" value="1"/>
</dbReference>
<evidence type="ECO:0000313" key="7">
    <source>
        <dbReference type="Proteomes" id="UP000087766"/>
    </source>
</evidence>
<dbReference type="KEGG" id="vra:106758424"/>
<feature type="signal peptide" evidence="2">
    <location>
        <begin position="1"/>
        <end position="25"/>
    </location>
</feature>
<protein>
    <submittedName>
        <fullName evidence="8">LysM domain receptor-like kinase 4</fullName>
    </submittedName>
</protein>
<evidence type="ECO:0000259" key="3">
    <source>
        <dbReference type="Pfam" id="PF07714"/>
    </source>
</evidence>
<dbReference type="AlphaFoldDB" id="A0A1S3TST1"/>
<dbReference type="InterPro" id="IPR018392">
    <property type="entry name" value="LysM"/>
</dbReference>
<dbReference type="Pfam" id="PF23473">
    <property type="entry name" value="LysM3_LYK4_5"/>
    <property type="match status" value="1"/>
</dbReference>
<dbReference type="InterPro" id="IPR056562">
    <property type="entry name" value="LysM2_CERK1_LYK3_4_5"/>
</dbReference>
<dbReference type="InterPro" id="IPR011009">
    <property type="entry name" value="Kinase-like_dom_sf"/>
</dbReference>
<evidence type="ECO:0000313" key="8">
    <source>
        <dbReference type="RefSeq" id="XP_014496838.1"/>
    </source>
</evidence>
<keyword evidence="2" id="KW-0732">Signal</keyword>
<feature type="domain" description="LYK4/5 third LysM" evidence="6">
    <location>
        <begin position="185"/>
        <end position="238"/>
    </location>
</feature>
<dbReference type="InterPro" id="IPR001245">
    <property type="entry name" value="Ser-Thr/Tyr_kinase_cat_dom"/>
</dbReference>
<keyword evidence="1" id="KW-0472">Membrane</keyword>
<dbReference type="RefSeq" id="XP_014496838.1">
    <property type="nucleotide sequence ID" value="XM_014641352.2"/>
</dbReference>
<evidence type="ECO:0000259" key="4">
    <source>
        <dbReference type="Pfam" id="PF23446"/>
    </source>
</evidence>
<keyword evidence="1" id="KW-0812">Transmembrane</keyword>
<keyword evidence="7" id="KW-1185">Reference proteome</keyword>
<dbReference type="Pfam" id="PF07714">
    <property type="entry name" value="PK_Tyr_Ser-Thr"/>
    <property type="match status" value="1"/>
</dbReference>
<dbReference type="PANTHER" id="PTHR45927">
    <property type="entry name" value="LYSM-DOMAIN RECEPTOR-LIKE KINASE-RELATED"/>
    <property type="match status" value="1"/>
</dbReference>
<dbReference type="Pfam" id="PF23446">
    <property type="entry name" value="LysM1_NFP_LYK"/>
    <property type="match status" value="1"/>
</dbReference>
<dbReference type="Pfam" id="PF23472">
    <property type="entry name" value="LysM2_CERK1_LYK3_4_5"/>
    <property type="match status" value="1"/>
</dbReference>
<dbReference type="GeneID" id="106758424"/>
<gene>
    <name evidence="8" type="primary">LOC106758424</name>
</gene>
<sequence length="455" mass="50696">MELLHNLNILTTVLLLCMFPHSLKCQQAYLNDTVYDCSDNPSAPKGYLCNGLRKSCTSFLLFRSKPPYDSPVRIAYLLGSEASTIASINNISRNDKIASNKTIIVPVFCSCSGNIYQHNTPYTASKNDTYYQLVTETFQGLTTCQSMMGQNYYAATKIAIGAELTVPLLCACPTENQTARGVTSLLVYLVNYGDTIESIGKAYGVDEQSMLEANELAMPQSKNINMDLLSLTPLLVPLIGKSCKENPDKFYCKCYQAPDGSSKGPFCDESDGQKFPAKLVAALGAGLGVGFLCLFLLGYKSYQYIQKKRERIRKENSSKFSDKSDVYSFGVVLVELISGRKPISFFEEDEGQNLIAEFLSLMKENQVYEILDERVAKEAMKDDILAIGNLAMRCLRLNGRKRPTMKEVSLELEALRKVQSSLQIKHDNEHKTSDMVQECREESMSLSLQLESTSL</sequence>
<dbReference type="PANTHER" id="PTHR45927:SF6">
    <property type="entry name" value="PROTEIN LYK5"/>
    <property type="match status" value="1"/>
</dbReference>
<proteinExistence type="predicted"/>
<keyword evidence="1" id="KW-1133">Transmembrane helix</keyword>
<feature type="domain" description="LYK3/4/5 second LysM" evidence="5">
    <location>
        <begin position="116"/>
        <end position="168"/>
    </location>
</feature>
<evidence type="ECO:0000259" key="5">
    <source>
        <dbReference type="Pfam" id="PF23472"/>
    </source>
</evidence>
<dbReference type="GO" id="GO:0005886">
    <property type="term" value="C:plasma membrane"/>
    <property type="evidence" value="ECO:0007669"/>
    <property type="project" value="UniProtKB-ARBA"/>
</dbReference>
<dbReference type="InterPro" id="IPR056561">
    <property type="entry name" value="NFP_LYK_LysM1"/>
</dbReference>
<dbReference type="OrthoDB" id="4062651at2759"/>
<feature type="domain" description="Serine-threonine/tyrosine-protein kinase catalytic" evidence="3">
    <location>
        <begin position="317"/>
        <end position="410"/>
    </location>
</feature>
<evidence type="ECO:0000259" key="6">
    <source>
        <dbReference type="Pfam" id="PF23473"/>
    </source>
</evidence>
<evidence type="ECO:0000256" key="1">
    <source>
        <dbReference type="SAM" id="Phobius"/>
    </source>
</evidence>
<organism evidence="7 8">
    <name type="scientific">Vigna radiata var. radiata</name>
    <name type="common">Mung bean</name>
    <name type="synonym">Phaseolus aureus</name>
    <dbReference type="NCBI Taxonomy" id="3916"/>
    <lineage>
        <taxon>Eukaryota</taxon>
        <taxon>Viridiplantae</taxon>
        <taxon>Streptophyta</taxon>
        <taxon>Embryophyta</taxon>
        <taxon>Tracheophyta</taxon>
        <taxon>Spermatophyta</taxon>
        <taxon>Magnoliopsida</taxon>
        <taxon>eudicotyledons</taxon>
        <taxon>Gunneridae</taxon>
        <taxon>Pentapetalae</taxon>
        <taxon>rosids</taxon>
        <taxon>fabids</taxon>
        <taxon>Fabales</taxon>
        <taxon>Fabaceae</taxon>
        <taxon>Papilionoideae</taxon>
        <taxon>50 kb inversion clade</taxon>
        <taxon>NPAAA clade</taxon>
        <taxon>indigoferoid/millettioid clade</taxon>
        <taxon>Phaseoleae</taxon>
        <taxon>Vigna</taxon>
    </lineage>
</organism>